<feature type="compositionally biased region" description="Polar residues" evidence="8">
    <location>
        <begin position="329"/>
        <end position="346"/>
    </location>
</feature>
<dbReference type="GO" id="GO:0005634">
    <property type="term" value="C:nucleus"/>
    <property type="evidence" value="ECO:0007669"/>
    <property type="project" value="UniProtKB-SubCell"/>
</dbReference>
<evidence type="ECO:0000256" key="2">
    <source>
        <dbReference type="ARBA" id="ARBA00022723"/>
    </source>
</evidence>
<feature type="region of interest" description="Disordered" evidence="8">
    <location>
        <begin position="298"/>
        <end position="353"/>
    </location>
</feature>
<dbReference type="InterPro" id="IPR051763">
    <property type="entry name" value="Copper_Homeo_Regul"/>
</dbReference>
<keyword evidence="10" id="KW-0238">DNA-binding</keyword>
<evidence type="ECO:0000256" key="6">
    <source>
        <dbReference type="ARBA" id="ARBA00023163"/>
    </source>
</evidence>
<evidence type="ECO:0000313" key="10">
    <source>
        <dbReference type="EMBL" id="QQK42524.1"/>
    </source>
</evidence>
<protein>
    <submittedName>
        <fullName evidence="10">Copper fist DNA-binding</fullName>
    </submittedName>
</protein>
<feature type="region of interest" description="Disordered" evidence="8">
    <location>
        <begin position="614"/>
        <end position="651"/>
    </location>
</feature>
<dbReference type="Proteomes" id="UP000595662">
    <property type="component" value="Chromosome 2"/>
</dbReference>
<dbReference type="AlphaFoldDB" id="A0A7T6XK07"/>
<reference evidence="10 11" key="1">
    <citation type="submission" date="2020-08" db="EMBL/GenBank/DDBJ databases">
        <title>The completed genome sequence of the pathogenic ascomycete fungus Penicillium digitatum.</title>
        <authorList>
            <person name="Wang M."/>
        </authorList>
    </citation>
    <scope>NUCLEOTIDE SEQUENCE [LARGE SCALE GENOMIC DNA]</scope>
    <source>
        <strain evidence="10 11">PdW03</strain>
    </source>
</reference>
<evidence type="ECO:0000313" key="11">
    <source>
        <dbReference type="Proteomes" id="UP000595662"/>
    </source>
</evidence>
<dbReference type="GO" id="GO:0005507">
    <property type="term" value="F:copper ion binding"/>
    <property type="evidence" value="ECO:0007669"/>
    <property type="project" value="InterPro"/>
</dbReference>
<keyword evidence="2" id="KW-0479">Metal-binding</keyword>
<organism evidence="10 11">
    <name type="scientific">Penicillium digitatum</name>
    <name type="common">Green mold</name>
    <dbReference type="NCBI Taxonomy" id="36651"/>
    <lineage>
        <taxon>Eukaryota</taxon>
        <taxon>Fungi</taxon>
        <taxon>Dikarya</taxon>
        <taxon>Ascomycota</taxon>
        <taxon>Pezizomycotina</taxon>
        <taxon>Eurotiomycetes</taxon>
        <taxon>Eurotiomycetidae</taxon>
        <taxon>Eurotiales</taxon>
        <taxon>Aspergillaceae</taxon>
        <taxon>Penicillium</taxon>
    </lineage>
</organism>
<dbReference type="PANTHER" id="PTHR28088:SF5">
    <property type="entry name" value="TRANSCRIPTIONAL ACTIVATOR HAA1-RELATED"/>
    <property type="match status" value="1"/>
</dbReference>
<dbReference type="InterPro" id="IPR036395">
    <property type="entry name" value="Cu_fist_DNA-bd_dom_sf"/>
</dbReference>
<gene>
    <name evidence="10" type="ORF">Pdw03_6425</name>
</gene>
<dbReference type="KEGG" id="pdp:PDIP_36660"/>
<evidence type="ECO:0000256" key="1">
    <source>
        <dbReference type="ARBA" id="ARBA00004123"/>
    </source>
</evidence>
<keyword evidence="4" id="KW-0186">Copper</keyword>
<dbReference type="PANTHER" id="PTHR28088">
    <property type="entry name" value="TRANSCRIPTIONAL ACTIVATOR HAA1-RELATED"/>
    <property type="match status" value="1"/>
</dbReference>
<dbReference type="Gene3D" id="3.90.430.10">
    <property type="entry name" value="Copper fist DNA-binding domain"/>
    <property type="match status" value="1"/>
</dbReference>
<evidence type="ECO:0000256" key="3">
    <source>
        <dbReference type="ARBA" id="ARBA00022833"/>
    </source>
</evidence>
<dbReference type="VEuPathDB" id="FungiDB:PDIP_36660"/>
<feature type="domain" description="Copper-fist" evidence="9">
    <location>
        <begin position="137"/>
        <end position="176"/>
    </location>
</feature>
<name>A0A7T6XK07_PENDI</name>
<keyword evidence="6" id="KW-0804">Transcription</keyword>
<keyword evidence="3" id="KW-0862">Zinc</keyword>
<evidence type="ECO:0000256" key="4">
    <source>
        <dbReference type="ARBA" id="ARBA00023008"/>
    </source>
</evidence>
<dbReference type="RefSeq" id="XP_014535498.2">
    <property type="nucleotide sequence ID" value="XM_014680012.2"/>
</dbReference>
<dbReference type="InterPro" id="IPR001083">
    <property type="entry name" value="Cu_fist_DNA-bd_dom"/>
</dbReference>
<feature type="region of interest" description="Disordered" evidence="8">
    <location>
        <begin position="494"/>
        <end position="522"/>
    </location>
</feature>
<dbReference type="PROSITE" id="PS50073">
    <property type="entry name" value="COPPER_FIST_2"/>
    <property type="match status" value="1"/>
</dbReference>
<feature type="compositionally biased region" description="Basic and acidic residues" evidence="8">
    <location>
        <begin position="301"/>
        <end position="311"/>
    </location>
</feature>
<evidence type="ECO:0000259" key="9">
    <source>
        <dbReference type="PROSITE" id="PS50073"/>
    </source>
</evidence>
<sequence length="651" mass="71468">MGSLGATKILVPYPIINDYPPSFLFSFSSSLRVQRLLPSNAFYLGRHYRYLVSCLTAGAKRYPLNFRFLSAFCPNRSQCGGSQRLLILLVRRSTNSSHWDLRLYGYTLLFILFYLARPFEGSAANRLDGLIPRNTAAMLIDGEKYACEACVRGHRVSSCHHNDRQLTHINKKGRPVSQCTHCRGLRKSRTTHTQCDCGEKKKKEDCHTGISHGRCGCCHGQRCICALKKEHLDTVPETGLPFSPPPLTIETPRKPPLTSTKSESTLTIFRDGHHKPAHKHNDMAHKCGLPYTIPRSHTIHHPTDLPRRSVDHLPPGQSNFIKEPLTLSEFPTSQQTSQNGSPNSAHVSGAEEDFHPAPFDHSYLDNFVTPAPPAPSLDRSHDMLSNPISAPATMEKFPLERIVPNVPPLDVSSFASFPTTSTNSPITCVAFQEPFQECYFSSSDSDMPLGSAGIGAPSVDWSSFPLYSDVPTATSTQAPSYASFDFTGYPSGLPAPSSSGEISEADEFGPLPGLGHSNNDMHDLHSVSETSDMDHLRVSSASSLVGLPQMRLLSSNDLDSINIDDFLKSTNESTAALEHRLQAGMSIEPKSIPAQDIYTMSQIPVYKPMTSVPITSAPSPPTDSLPTWPGSLFDADSTPPMDDNFFQPSWA</sequence>
<dbReference type="Pfam" id="PF00649">
    <property type="entry name" value="Copper-fist"/>
    <property type="match status" value="1"/>
</dbReference>
<dbReference type="GeneID" id="26231984"/>
<dbReference type="GO" id="GO:0006878">
    <property type="term" value="P:intracellular copper ion homeostasis"/>
    <property type="evidence" value="ECO:0007669"/>
    <property type="project" value="TreeGrafter"/>
</dbReference>
<evidence type="ECO:0000256" key="8">
    <source>
        <dbReference type="SAM" id="MobiDB-lite"/>
    </source>
</evidence>
<evidence type="ECO:0000256" key="7">
    <source>
        <dbReference type="ARBA" id="ARBA00023242"/>
    </source>
</evidence>
<dbReference type="FunFam" id="3.90.430.10:FF:000001">
    <property type="entry name" value="Copper fist DNA-binding protein"/>
    <property type="match status" value="1"/>
</dbReference>
<evidence type="ECO:0000256" key="5">
    <source>
        <dbReference type="ARBA" id="ARBA00023015"/>
    </source>
</evidence>
<dbReference type="GO" id="GO:0006879">
    <property type="term" value="P:intracellular iron ion homeostasis"/>
    <property type="evidence" value="ECO:0007669"/>
    <property type="project" value="TreeGrafter"/>
</dbReference>
<feature type="region of interest" description="Disordered" evidence="8">
    <location>
        <begin position="236"/>
        <end position="262"/>
    </location>
</feature>
<keyword evidence="7" id="KW-0539">Nucleus</keyword>
<dbReference type="EMBL" id="CP060775">
    <property type="protein sequence ID" value="QQK42524.1"/>
    <property type="molecule type" value="Genomic_DNA"/>
</dbReference>
<keyword evidence="5" id="KW-0805">Transcription regulation</keyword>
<dbReference type="GO" id="GO:0045944">
    <property type="term" value="P:positive regulation of transcription by RNA polymerase II"/>
    <property type="evidence" value="ECO:0007669"/>
    <property type="project" value="TreeGrafter"/>
</dbReference>
<dbReference type="SMART" id="SM01090">
    <property type="entry name" value="Copper-fist"/>
    <property type="match status" value="1"/>
</dbReference>
<accession>A0A7T6XK07</accession>
<dbReference type="PRINTS" id="PR00617">
    <property type="entry name" value="COPPERFIST"/>
</dbReference>
<dbReference type="GO" id="GO:0000981">
    <property type="term" value="F:DNA-binding transcription factor activity, RNA polymerase II-specific"/>
    <property type="evidence" value="ECO:0007669"/>
    <property type="project" value="TreeGrafter"/>
</dbReference>
<dbReference type="GO" id="GO:0000978">
    <property type="term" value="F:RNA polymerase II cis-regulatory region sequence-specific DNA binding"/>
    <property type="evidence" value="ECO:0007669"/>
    <property type="project" value="TreeGrafter"/>
</dbReference>
<dbReference type="SUPFAM" id="SSF57879">
    <property type="entry name" value="Zinc domain conserved in yeast copper-regulated transcription factors"/>
    <property type="match status" value="1"/>
</dbReference>
<dbReference type="SMART" id="SM00412">
    <property type="entry name" value="Cu_FIST"/>
    <property type="match status" value="1"/>
</dbReference>
<proteinExistence type="predicted"/>
<comment type="subcellular location">
    <subcellularLocation>
        <location evidence="1">Nucleus</location>
    </subcellularLocation>
</comment>